<proteinExistence type="predicted"/>
<dbReference type="HOGENOM" id="CLU_2731295_0_0_5"/>
<dbReference type="Proteomes" id="UP000005667">
    <property type="component" value="Chromosome"/>
</dbReference>
<organism evidence="2 3">
    <name type="scientific">Azospirillum lipoferum (strain 4B)</name>
    <dbReference type="NCBI Taxonomy" id="862719"/>
    <lineage>
        <taxon>Bacteria</taxon>
        <taxon>Pseudomonadati</taxon>
        <taxon>Pseudomonadota</taxon>
        <taxon>Alphaproteobacteria</taxon>
        <taxon>Rhodospirillales</taxon>
        <taxon>Azospirillaceae</taxon>
        <taxon>Azospirillum</taxon>
    </lineage>
</organism>
<reference evidence="3" key="1">
    <citation type="journal article" date="2011" name="PLoS Genet.">
        <title>Azospirillum genomes reveal transition of bacteria from aquatic to terrestrial environments.</title>
        <authorList>
            <person name="Wisniewski-Dye F."/>
            <person name="Borziak K."/>
            <person name="Khalsa-Moyers G."/>
            <person name="Alexandre G."/>
            <person name="Sukharnikov L.O."/>
            <person name="Wuichet K."/>
            <person name="Hurst G.B."/>
            <person name="McDonald W.H."/>
            <person name="Robertson J.S."/>
            <person name="Barbe V."/>
            <person name="Calteau A."/>
            <person name="Rouy Z."/>
            <person name="Mangenot S."/>
            <person name="Prigent-Combaret C."/>
            <person name="Normand P."/>
            <person name="Boyer M."/>
            <person name="Siguier P."/>
            <person name="Dessaux Y."/>
            <person name="Elmerich C."/>
            <person name="Condemine G."/>
            <person name="Krishnen G."/>
            <person name="Kennedy I."/>
            <person name="Paterson A.H."/>
            <person name="Gonzalez V."/>
            <person name="Mavingui P."/>
            <person name="Zhulin I.B."/>
        </authorList>
    </citation>
    <scope>NUCLEOTIDE SEQUENCE [LARGE SCALE GENOMIC DNA]</scope>
    <source>
        <strain evidence="3">4B</strain>
    </source>
</reference>
<accession>G7Z2H8</accession>
<evidence type="ECO:0000256" key="1">
    <source>
        <dbReference type="SAM" id="MobiDB-lite"/>
    </source>
</evidence>
<sequence>MARSANCDPAAGVFRPLGDTPNSPMPIFLPRALWEKPGALPTRRASDGGARRMVALPRTQCPERPAPNTVS</sequence>
<evidence type="ECO:0000313" key="3">
    <source>
        <dbReference type="Proteomes" id="UP000005667"/>
    </source>
</evidence>
<gene>
    <name evidence="2" type="ordered locus">AZOLI_0198</name>
</gene>
<protein>
    <submittedName>
        <fullName evidence="2">Uncharacterized protein</fullName>
    </submittedName>
</protein>
<keyword evidence="3" id="KW-1185">Reference proteome</keyword>
<name>G7Z2H8_AZOL4</name>
<dbReference type="AlphaFoldDB" id="G7Z2H8"/>
<dbReference type="EMBL" id="FQ311868">
    <property type="protein sequence ID" value="CBS85607.1"/>
    <property type="molecule type" value="Genomic_DNA"/>
</dbReference>
<feature type="region of interest" description="Disordered" evidence="1">
    <location>
        <begin position="1"/>
        <end position="22"/>
    </location>
</feature>
<evidence type="ECO:0000313" key="2">
    <source>
        <dbReference type="EMBL" id="CBS85607.1"/>
    </source>
</evidence>
<dbReference type="STRING" id="862719.AZOLI_0198"/>
<dbReference type="KEGG" id="ali:AZOLI_0198"/>